<comment type="subcellular location">
    <subcellularLocation>
        <location evidence="8">Cytoplasm</location>
    </subcellularLocation>
</comment>
<name>A0A5A5TAK4_9CHLR</name>
<comment type="function">
    <text evidence="8">Catalyzes the attachment of tryptophan to tRNA(Trp).</text>
</comment>
<keyword evidence="8" id="KW-0963">Cytoplasm</keyword>
<comment type="catalytic activity">
    <reaction evidence="7 8">
        <text>tRNA(Trp) + L-tryptophan + ATP = L-tryptophyl-tRNA(Trp) + AMP + diphosphate + H(+)</text>
        <dbReference type="Rhea" id="RHEA:24080"/>
        <dbReference type="Rhea" id="RHEA-COMP:9671"/>
        <dbReference type="Rhea" id="RHEA-COMP:9705"/>
        <dbReference type="ChEBI" id="CHEBI:15378"/>
        <dbReference type="ChEBI" id="CHEBI:30616"/>
        <dbReference type="ChEBI" id="CHEBI:33019"/>
        <dbReference type="ChEBI" id="CHEBI:57912"/>
        <dbReference type="ChEBI" id="CHEBI:78442"/>
        <dbReference type="ChEBI" id="CHEBI:78535"/>
        <dbReference type="ChEBI" id="CHEBI:456215"/>
        <dbReference type="EC" id="6.1.1.2"/>
    </reaction>
</comment>
<dbReference type="PROSITE" id="PS00178">
    <property type="entry name" value="AA_TRNA_LIGASE_I"/>
    <property type="match status" value="1"/>
</dbReference>
<evidence type="ECO:0000256" key="2">
    <source>
        <dbReference type="ARBA" id="ARBA00022598"/>
    </source>
</evidence>
<reference evidence="10 11" key="1">
    <citation type="submission" date="2019-01" db="EMBL/GenBank/DDBJ databases">
        <title>Draft genome sequence of Dictyobacter sp. Uno17.</title>
        <authorList>
            <person name="Wang C.M."/>
            <person name="Zheng Y."/>
            <person name="Sakai Y."/>
            <person name="Abe K."/>
            <person name="Yokota A."/>
            <person name="Yabe S."/>
        </authorList>
    </citation>
    <scope>NUCLEOTIDE SEQUENCE [LARGE SCALE GENOMIC DNA]</scope>
    <source>
        <strain evidence="10 11">Uno17</strain>
    </source>
</reference>
<keyword evidence="2 8" id="KW-0436">Ligase</keyword>
<dbReference type="CDD" id="cd00806">
    <property type="entry name" value="TrpRS_core"/>
    <property type="match status" value="1"/>
</dbReference>
<dbReference type="HAMAP" id="MF_00140_B">
    <property type="entry name" value="Trp_tRNA_synth_B"/>
    <property type="match status" value="1"/>
</dbReference>
<protein>
    <recommendedName>
        <fullName evidence="8">Tryptophan--tRNA ligase</fullName>
        <ecNumber evidence="8">6.1.1.2</ecNumber>
    </recommendedName>
    <alternativeName>
        <fullName evidence="8">Tryptophanyl-tRNA synthetase</fullName>
        <shortName evidence="8">TrpRS</shortName>
    </alternativeName>
</protein>
<evidence type="ECO:0000256" key="9">
    <source>
        <dbReference type="RuleBase" id="RU363036"/>
    </source>
</evidence>
<dbReference type="Pfam" id="PF00579">
    <property type="entry name" value="tRNA-synt_1b"/>
    <property type="match status" value="1"/>
</dbReference>
<evidence type="ECO:0000256" key="7">
    <source>
        <dbReference type="ARBA" id="ARBA00049929"/>
    </source>
</evidence>
<dbReference type="Gene3D" id="3.40.50.620">
    <property type="entry name" value="HUPs"/>
    <property type="match status" value="1"/>
</dbReference>
<keyword evidence="5 8" id="KW-0648">Protein biosynthesis</keyword>
<keyword evidence="3 8" id="KW-0547">Nucleotide-binding</keyword>
<feature type="binding site" evidence="8">
    <location>
        <begin position="39"/>
        <end position="40"/>
    </location>
    <ligand>
        <name>ATP</name>
        <dbReference type="ChEBI" id="CHEBI:30616"/>
    </ligand>
</feature>
<accession>A0A5A5TAK4</accession>
<organism evidence="10 11">
    <name type="scientific">Dictyobacter arantiisoli</name>
    <dbReference type="NCBI Taxonomy" id="2014874"/>
    <lineage>
        <taxon>Bacteria</taxon>
        <taxon>Bacillati</taxon>
        <taxon>Chloroflexota</taxon>
        <taxon>Ktedonobacteria</taxon>
        <taxon>Ktedonobacterales</taxon>
        <taxon>Dictyobacteraceae</taxon>
        <taxon>Dictyobacter</taxon>
    </lineage>
</organism>
<evidence type="ECO:0000256" key="8">
    <source>
        <dbReference type="HAMAP-Rule" id="MF_00140"/>
    </source>
</evidence>
<dbReference type="PRINTS" id="PR01039">
    <property type="entry name" value="TRNASYNTHTRP"/>
</dbReference>
<evidence type="ECO:0000256" key="4">
    <source>
        <dbReference type="ARBA" id="ARBA00022840"/>
    </source>
</evidence>
<keyword evidence="11" id="KW-1185">Reference proteome</keyword>
<dbReference type="InterPro" id="IPR002306">
    <property type="entry name" value="Trp-tRNA-ligase"/>
</dbReference>
<dbReference type="InterPro" id="IPR014729">
    <property type="entry name" value="Rossmann-like_a/b/a_fold"/>
</dbReference>
<feature type="binding site" evidence="8">
    <location>
        <position position="207"/>
    </location>
    <ligand>
        <name>ATP</name>
        <dbReference type="ChEBI" id="CHEBI:30616"/>
    </ligand>
</feature>
<dbReference type="EC" id="6.1.1.2" evidence="8"/>
<dbReference type="GO" id="GO:0005524">
    <property type="term" value="F:ATP binding"/>
    <property type="evidence" value="ECO:0007669"/>
    <property type="project" value="UniProtKB-UniRule"/>
</dbReference>
<evidence type="ECO:0000256" key="5">
    <source>
        <dbReference type="ARBA" id="ARBA00022917"/>
    </source>
</evidence>
<dbReference type="PANTHER" id="PTHR43766:SF1">
    <property type="entry name" value="TRYPTOPHAN--TRNA LIGASE, MITOCHONDRIAL"/>
    <property type="match status" value="1"/>
</dbReference>
<dbReference type="InterPro" id="IPR001412">
    <property type="entry name" value="aa-tRNA-synth_I_CS"/>
</dbReference>
<sequence>MSVETNAEIQPQVGTQSMKPAVKKRVFSGIQPTGNIHLGNYLGAIRNWVETQDQYDNIFCIVDLHAITLPIDPKELHANVRKLAALYLACGLDLKSCKLFVQSQVHQHAELDWILNCFTPMGWLNRMTQFKTKAGSEMDTVGAGLYCYPVLMACDILLYQTHYVPVGDDQRQHVELTRDLAQRFNNIYNKSIFTLPEAQIRDAGARIMSLEDPTKKMSKSDPNPSAYITLLDDPKMIKKKIARATTDSERVVAFDPARPGITNLLSIYQILTGQSQQEIEADFEGKGYGDFKAALTDRLVETLSPIQQRYNEIINDMAALENLLKQGADDVRPIAERTVQKVKKAVGLG</sequence>
<dbReference type="AlphaFoldDB" id="A0A5A5TAK4"/>
<dbReference type="PANTHER" id="PTHR43766">
    <property type="entry name" value="TRYPTOPHAN--TRNA LIGASE, MITOCHONDRIAL"/>
    <property type="match status" value="1"/>
</dbReference>
<dbReference type="GO" id="GO:0005829">
    <property type="term" value="C:cytosol"/>
    <property type="evidence" value="ECO:0007669"/>
    <property type="project" value="TreeGrafter"/>
</dbReference>
<comment type="caution">
    <text evidence="10">The sequence shown here is derived from an EMBL/GenBank/DDBJ whole genome shotgun (WGS) entry which is preliminary data.</text>
</comment>
<dbReference type="InterPro" id="IPR024109">
    <property type="entry name" value="Trp-tRNA-ligase_bac-type"/>
</dbReference>
<dbReference type="InterPro" id="IPR050203">
    <property type="entry name" value="Trp-tRNA_synthetase"/>
</dbReference>
<keyword evidence="6 8" id="KW-0030">Aminoacyl-tRNA synthetase</keyword>
<keyword evidence="4 8" id="KW-0067">ATP-binding</keyword>
<evidence type="ECO:0000313" key="10">
    <source>
        <dbReference type="EMBL" id="GCF08043.1"/>
    </source>
</evidence>
<evidence type="ECO:0000313" key="11">
    <source>
        <dbReference type="Proteomes" id="UP000322530"/>
    </source>
</evidence>
<feature type="binding site" evidence="8">
    <location>
        <begin position="167"/>
        <end position="169"/>
    </location>
    <ligand>
        <name>ATP</name>
        <dbReference type="ChEBI" id="CHEBI:30616"/>
    </ligand>
</feature>
<feature type="binding site" evidence="8">
    <location>
        <begin position="216"/>
        <end position="220"/>
    </location>
    <ligand>
        <name>ATP</name>
        <dbReference type="ChEBI" id="CHEBI:30616"/>
    </ligand>
</feature>
<evidence type="ECO:0000256" key="3">
    <source>
        <dbReference type="ARBA" id="ARBA00022741"/>
    </source>
</evidence>
<dbReference type="Gene3D" id="1.10.240.10">
    <property type="entry name" value="Tyrosyl-Transfer RNA Synthetase"/>
    <property type="match status" value="1"/>
</dbReference>
<comment type="subunit">
    <text evidence="8">Homodimer.</text>
</comment>
<evidence type="ECO:0000256" key="1">
    <source>
        <dbReference type="ARBA" id="ARBA00005594"/>
    </source>
</evidence>
<dbReference type="FunFam" id="1.10.240.10:FF:000002">
    <property type="entry name" value="Tryptophan--tRNA ligase"/>
    <property type="match status" value="1"/>
</dbReference>
<dbReference type="NCBIfam" id="TIGR00233">
    <property type="entry name" value="trpS"/>
    <property type="match status" value="1"/>
</dbReference>
<dbReference type="GO" id="GO:0004830">
    <property type="term" value="F:tryptophan-tRNA ligase activity"/>
    <property type="evidence" value="ECO:0007669"/>
    <property type="project" value="UniProtKB-UniRule"/>
</dbReference>
<dbReference type="SUPFAM" id="SSF52374">
    <property type="entry name" value="Nucleotidylyl transferase"/>
    <property type="match status" value="1"/>
</dbReference>
<comment type="similarity">
    <text evidence="1 8 9">Belongs to the class-I aminoacyl-tRNA synthetase family.</text>
</comment>
<evidence type="ECO:0000256" key="6">
    <source>
        <dbReference type="ARBA" id="ARBA00023146"/>
    </source>
</evidence>
<proteinExistence type="inferred from homology"/>
<dbReference type="InterPro" id="IPR002305">
    <property type="entry name" value="aa-tRNA-synth_Ic"/>
</dbReference>
<dbReference type="GO" id="GO:0006436">
    <property type="term" value="P:tryptophanyl-tRNA aminoacylation"/>
    <property type="evidence" value="ECO:0007669"/>
    <property type="project" value="UniProtKB-UniRule"/>
</dbReference>
<dbReference type="EMBL" id="BIXY01000018">
    <property type="protein sequence ID" value="GCF08043.1"/>
    <property type="molecule type" value="Genomic_DNA"/>
</dbReference>
<gene>
    <name evidence="8 10" type="primary">trpS</name>
    <name evidence="10" type="ORF">KDI_16070</name>
</gene>
<feature type="binding site" evidence="8">
    <location>
        <begin position="31"/>
        <end position="33"/>
    </location>
    <ligand>
        <name>ATP</name>
        <dbReference type="ChEBI" id="CHEBI:30616"/>
    </ligand>
</feature>
<dbReference type="Proteomes" id="UP000322530">
    <property type="component" value="Unassembled WGS sequence"/>
</dbReference>
<feature type="short sequence motif" description="'HIGH' region" evidence="8">
    <location>
        <begin position="32"/>
        <end position="40"/>
    </location>
</feature>
<feature type="short sequence motif" description="'KMSKS' region" evidence="8">
    <location>
        <begin position="216"/>
        <end position="220"/>
    </location>
</feature>
<feature type="binding site" evidence="8">
    <location>
        <position position="155"/>
    </location>
    <ligand>
        <name>L-tryptophan</name>
        <dbReference type="ChEBI" id="CHEBI:57912"/>
    </ligand>
</feature>